<dbReference type="PROSITE" id="PS51257">
    <property type="entry name" value="PROKAR_LIPOPROTEIN"/>
    <property type="match status" value="1"/>
</dbReference>
<keyword evidence="1" id="KW-0732">Signal</keyword>
<dbReference type="Proteomes" id="UP000594059">
    <property type="component" value="Chromosome"/>
</dbReference>
<dbReference type="RefSeq" id="WP_193986941.1">
    <property type="nucleotide sequence ID" value="NZ_CP063656.1"/>
</dbReference>
<evidence type="ECO:0000256" key="1">
    <source>
        <dbReference type="SAM" id="SignalP"/>
    </source>
</evidence>
<name>A0A7S6UHQ8_9GAMM</name>
<sequence length="125" mass="12652">MRTTSIQVLLACSVALAAACSTTPADADATGAEPPADGAMTIVGPIVSIDTDPWAYDGNAVVLVDADGRGRMAVELPARWNLCEAEPVDVAALSVGMRVQAVGAPSGDGVLVVCEAAAHRLVPIR</sequence>
<accession>A0A7S6UHQ8</accession>
<organism evidence="2 3">
    <name type="scientific">Novilysobacter ciconiae</name>
    <dbReference type="NCBI Taxonomy" id="2781022"/>
    <lineage>
        <taxon>Bacteria</taxon>
        <taxon>Pseudomonadati</taxon>
        <taxon>Pseudomonadota</taxon>
        <taxon>Gammaproteobacteria</taxon>
        <taxon>Lysobacterales</taxon>
        <taxon>Lysobacteraceae</taxon>
        <taxon>Novilysobacter</taxon>
    </lineage>
</organism>
<keyword evidence="3" id="KW-1185">Reference proteome</keyword>
<feature type="chain" id="PRO_5032532368" description="DUF5666 domain-containing protein" evidence="1">
    <location>
        <begin position="28"/>
        <end position="125"/>
    </location>
</feature>
<reference evidence="2 3" key="1">
    <citation type="submission" date="2020-10" db="EMBL/GenBank/DDBJ databases">
        <title>complete genome sequencing of Lysobacter sp. H21R20.</title>
        <authorList>
            <person name="Bae J.-W."/>
            <person name="Lee S.-Y."/>
        </authorList>
    </citation>
    <scope>NUCLEOTIDE SEQUENCE [LARGE SCALE GENOMIC DNA]</scope>
    <source>
        <strain evidence="2 3">H21R20</strain>
    </source>
</reference>
<evidence type="ECO:0000313" key="3">
    <source>
        <dbReference type="Proteomes" id="UP000594059"/>
    </source>
</evidence>
<gene>
    <name evidence="2" type="ORF">INQ41_05670</name>
</gene>
<proteinExistence type="predicted"/>
<evidence type="ECO:0008006" key="4">
    <source>
        <dbReference type="Google" id="ProtNLM"/>
    </source>
</evidence>
<dbReference type="EMBL" id="CP063656">
    <property type="protein sequence ID" value="QOW20502.1"/>
    <property type="molecule type" value="Genomic_DNA"/>
</dbReference>
<dbReference type="KEGG" id="lcic:INQ41_05670"/>
<feature type="signal peptide" evidence="1">
    <location>
        <begin position="1"/>
        <end position="27"/>
    </location>
</feature>
<dbReference type="AlphaFoldDB" id="A0A7S6UHQ8"/>
<evidence type="ECO:0000313" key="2">
    <source>
        <dbReference type="EMBL" id="QOW20502.1"/>
    </source>
</evidence>
<protein>
    <recommendedName>
        <fullName evidence="4">DUF5666 domain-containing protein</fullName>
    </recommendedName>
</protein>